<sequence length="308" mass="36035">MITAELLDVTLLAPRLKHPTVFEYFDRLEAGESFMIRNDHDPKPLYYELIAERGPIFTWEYLEKGPEWYRVEIKKNEILPQDPLATIPGKDIAKAQILKEKNVQFGCASEEKDSTLPPVRPRTQNSPPTTFQEQSKWSLEFLCDYIVETHHRFVKERVEPLNDLAQKVAEHHGQTSPLLYRFATMTYHFLQDLLDHQVREEEVLFPMIKKAVAYSKDPSQGGDYEPGILSQPRALLEEEHHIAFTDMDYLKKLSNEYSVPEDACNSRRLVYRLMEEFQEDLLTHLRLEEQVLFPRMIALDEQNLASTK</sequence>
<evidence type="ECO:0000256" key="1">
    <source>
        <dbReference type="ARBA" id="ARBA00004496"/>
    </source>
</evidence>
<dbReference type="Gene3D" id="1.20.120.520">
    <property type="entry name" value="nmb1532 protein domain like"/>
    <property type="match status" value="1"/>
</dbReference>
<dbReference type="InterPro" id="IPR018720">
    <property type="entry name" value="DUF2249"/>
</dbReference>
<dbReference type="Pfam" id="PF10006">
    <property type="entry name" value="DUF2249"/>
    <property type="match status" value="1"/>
</dbReference>
<comment type="subcellular location">
    <subcellularLocation>
        <location evidence="1">Cytoplasm</location>
    </subcellularLocation>
</comment>
<feature type="domain" description="DUF2249" evidence="7">
    <location>
        <begin position="7"/>
        <end position="75"/>
    </location>
</feature>
<evidence type="ECO:0000256" key="4">
    <source>
        <dbReference type="ARBA" id="ARBA00023004"/>
    </source>
</evidence>
<evidence type="ECO:0000259" key="7">
    <source>
        <dbReference type="Pfam" id="PF10006"/>
    </source>
</evidence>
<protein>
    <submittedName>
        <fullName evidence="8">DUF2249 domain-containing protein</fullName>
    </submittedName>
</protein>
<proteinExistence type="predicted"/>
<evidence type="ECO:0000313" key="9">
    <source>
        <dbReference type="Proteomes" id="UP000694480"/>
    </source>
</evidence>
<dbReference type="Proteomes" id="UP000694480">
    <property type="component" value="Unassembled WGS sequence"/>
</dbReference>
<dbReference type="Pfam" id="PF01814">
    <property type="entry name" value="Hemerythrin"/>
    <property type="match status" value="1"/>
</dbReference>
<dbReference type="AlphaFoldDB" id="A0A931E783"/>
<dbReference type="GO" id="GO:0005737">
    <property type="term" value="C:cytoplasm"/>
    <property type="evidence" value="ECO:0007669"/>
    <property type="project" value="UniProtKB-SubCell"/>
</dbReference>
<keyword evidence="9" id="KW-1185">Reference proteome</keyword>
<comment type="caution">
    <text evidence="8">The sequence shown here is derived from an EMBL/GenBank/DDBJ whole genome shotgun (WGS) entry which is preliminary data.</text>
</comment>
<keyword evidence="2" id="KW-0963">Cytoplasm</keyword>
<evidence type="ECO:0000313" key="8">
    <source>
        <dbReference type="EMBL" id="MBF5027036.1"/>
    </source>
</evidence>
<dbReference type="GO" id="GO:0046872">
    <property type="term" value="F:metal ion binding"/>
    <property type="evidence" value="ECO:0007669"/>
    <property type="project" value="UniProtKB-KW"/>
</dbReference>
<keyword evidence="4" id="KW-0408">Iron</keyword>
<dbReference type="InterPro" id="IPR012312">
    <property type="entry name" value="Hemerythrin-like"/>
</dbReference>
<evidence type="ECO:0000259" key="6">
    <source>
        <dbReference type="Pfam" id="PF01814"/>
    </source>
</evidence>
<evidence type="ECO:0000256" key="5">
    <source>
        <dbReference type="SAM" id="MobiDB-lite"/>
    </source>
</evidence>
<reference evidence="8" key="1">
    <citation type="submission" date="2020-11" db="EMBL/GenBank/DDBJ databases">
        <title>Genome seq and assembly of Planobacterium sp.</title>
        <authorList>
            <person name="Chhetri G."/>
        </authorList>
    </citation>
    <scope>NUCLEOTIDE SEQUENCE</scope>
    <source>
        <strain evidence="8">GCR5</strain>
    </source>
</reference>
<evidence type="ECO:0000256" key="2">
    <source>
        <dbReference type="ARBA" id="ARBA00022490"/>
    </source>
</evidence>
<dbReference type="InterPro" id="IPR019903">
    <property type="entry name" value="RIC_family"/>
</dbReference>
<name>A0A931E783_9FLAO</name>
<evidence type="ECO:0000256" key="3">
    <source>
        <dbReference type="ARBA" id="ARBA00022723"/>
    </source>
</evidence>
<gene>
    <name evidence="8" type="ORF">IC612_04390</name>
</gene>
<organism evidence="8 9">
    <name type="scientific">Planobacterium oryzisoli</name>
    <dbReference type="NCBI Taxonomy" id="2771435"/>
    <lineage>
        <taxon>Bacteria</taxon>
        <taxon>Pseudomonadati</taxon>
        <taxon>Bacteroidota</taxon>
        <taxon>Flavobacteriia</taxon>
        <taxon>Flavobacteriales</taxon>
        <taxon>Weeksellaceae</taxon>
        <taxon>Chryseobacterium group</taxon>
        <taxon>Chryseobacterium</taxon>
    </lineage>
</organism>
<feature type="domain" description="Hemerythrin-like" evidence="6">
    <location>
        <begin position="234"/>
        <end position="297"/>
    </location>
</feature>
<dbReference type="RefSeq" id="WP_194738962.1">
    <property type="nucleotide sequence ID" value="NZ_JADKYY010000004.1"/>
</dbReference>
<feature type="region of interest" description="Disordered" evidence="5">
    <location>
        <begin position="110"/>
        <end position="130"/>
    </location>
</feature>
<dbReference type="PANTHER" id="PTHR36438:SF1">
    <property type="entry name" value="IRON-SULFUR CLUSTER REPAIR PROTEIN YTFE"/>
    <property type="match status" value="1"/>
</dbReference>
<accession>A0A931E783</accession>
<dbReference type="PANTHER" id="PTHR36438">
    <property type="entry name" value="IRON-SULFUR CLUSTER REPAIR PROTEIN YTFE"/>
    <property type="match status" value="1"/>
</dbReference>
<dbReference type="EMBL" id="JADKYY010000004">
    <property type="protein sequence ID" value="MBF5027036.1"/>
    <property type="molecule type" value="Genomic_DNA"/>
</dbReference>
<keyword evidence="3" id="KW-0479">Metal-binding</keyword>